<sequence length="166" mass="18216">MANSDGRVLDLSLSTVNKNDNQFSDVDDDIDSGWDVSDVQPDGLSSQNSRRDCLYQFPIAFEDRYDEVYDSDGPNNSLPSMPPEVNLKNVMSGIFAILTGRNKTHAPTGQQFLSSDVSFLGPEKNGENLFAFFSLHTECSTTSGTKSEELQCTQRSAGLRASRMAS</sequence>
<evidence type="ECO:0000313" key="2">
    <source>
        <dbReference type="Proteomes" id="UP001346149"/>
    </source>
</evidence>
<name>A0AAN7KMS4_TRANT</name>
<keyword evidence="2" id="KW-1185">Reference proteome</keyword>
<accession>A0AAN7KMS4</accession>
<evidence type="ECO:0000313" key="1">
    <source>
        <dbReference type="EMBL" id="KAK4769527.1"/>
    </source>
</evidence>
<protein>
    <submittedName>
        <fullName evidence="1">Uncharacterized protein</fullName>
    </submittedName>
</protein>
<gene>
    <name evidence="1" type="ORF">SAY86_027677</name>
</gene>
<dbReference type="AlphaFoldDB" id="A0AAN7KMS4"/>
<comment type="caution">
    <text evidence="1">The sequence shown here is derived from an EMBL/GenBank/DDBJ whole genome shotgun (WGS) entry which is preliminary data.</text>
</comment>
<dbReference type="Proteomes" id="UP001346149">
    <property type="component" value="Unassembled WGS sequence"/>
</dbReference>
<proteinExistence type="predicted"/>
<dbReference type="EMBL" id="JAXQNO010000021">
    <property type="protein sequence ID" value="KAK4769527.1"/>
    <property type="molecule type" value="Genomic_DNA"/>
</dbReference>
<reference evidence="1 2" key="1">
    <citation type="journal article" date="2023" name="Hortic Res">
        <title>Pangenome of water caltrop reveals structural variations and asymmetric subgenome divergence after allopolyploidization.</title>
        <authorList>
            <person name="Zhang X."/>
            <person name="Chen Y."/>
            <person name="Wang L."/>
            <person name="Yuan Y."/>
            <person name="Fang M."/>
            <person name="Shi L."/>
            <person name="Lu R."/>
            <person name="Comes H.P."/>
            <person name="Ma Y."/>
            <person name="Chen Y."/>
            <person name="Huang G."/>
            <person name="Zhou Y."/>
            <person name="Zheng Z."/>
            <person name="Qiu Y."/>
        </authorList>
    </citation>
    <scope>NUCLEOTIDE SEQUENCE [LARGE SCALE GENOMIC DNA]</scope>
    <source>
        <strain evidence="1">F231</strain>
    </source>
</reference>
<organism evidence="1 2">
    <name type="scientific">Trapa natans</name>
    <name type="common">Water chestnut</name>
    <dbReference type="NCBI Taxonomy" id="22666"/>
    <lineage>
        <taxon>Eukaryota</taxon>
        <taxon>Viridiplantae</taxon>
        <taxon>Streptophyta</taxon>
        <taxon>Embryophyta</taxon>
        <taxon>Tracheophyta</taxon>
        <taxon>Spermatophyta</taxon>
        <taxon>Magnoliopsida</taxon>
        <taxon>eudicotyledons</taxon>
        <taxon>Gunneridae</taxon>
        <taxon>Pentapetalae</taxon>
        <taxon>rosids</taxon>
        <taxon>malvids</taxon>
        <taxon>Myrtales</taxon>
        <taxon>Lythraceae</taxon>
        <taxon>Trapa</taxon>
    </lineage>
</organism>